<gene>
    <name evidence="2" type="ORF">JXQ802_LOCUS55545</name>
    <name evidence="1" type="ORF">PYM288_LOCUS39012</name>
</gene>
<keyword evidence="4" id="KW-1185">Reference proteome</keyword>
<evidence type="ECO:0000313" key="1">
    <source>
        <dbReference type="EMBL" id="CAF1508283.1"/>
    </source>
</evidence>
<evidence type="ECO:0000313" key="3">
    <source>
        <dbReference type="Proteomes" id="UP000663854"/>
    </source>
</evidence>
<comment type="caution">
    <text evidence="1">The sequence shown here is derived from an EMBL/GenBank/DDBJ whole genome shotgun (WGS) entry which is preliminary data.</text>
</comment>
<protein>
    <submittedName>
        <fullName evidence="1">Uncharacterized protein</fullName>
    </submittedName>
</protein>
<feature type="non-terminal residue" evidence="1">
    <location>
        <position position="1"/>
    </location>
</feature>
<name>A0A815TQJ3_9BILA</name>
<dbReference type="Proteomes" id="UP000663854">
    <property type="component" value="Unassembled WGS sequence"/>
</dbReference>
<dbReference type="AlphaFoldDB" id="A0A815TQJ3"/>
<evidence type="ECO:0000313" key="4">
    <source>
        <dbReference type="Proteomes" id="UP000663870"/>
    </source>
</evidence>
<dbReference type="EMBL" id="CAJNOH010010105">
    <property type="protein sequence ID" value="CAF1508283.1"/>
    <property type="molecule type" value="Genomic_DNA"/>
</dbReference>
<sequence>SGDIPDCYNRVRYIRDSCKVLSDLWKTDKDFLNKSIDNDVSKSLKKFRLSDVARCYRSP</sequence>
<reference evidence="1" key="1">
    <citation type="submission" date="2021-02" db="EMBL/GenBank/DDBJ databases">
        <authorList>
            <person name="Nowell W R."/>
        </authorList>
    </citation>
    <scope>NUCLEOTIDE SEQUENCE</scope>
</reference>
<organism evidence="1 3">
    <name type="scientific">Rotaria sordida</name>
    <dbReference type="NCBI Taxonomy" id="392033"/>
    <lineage>
        <taxon>Eukaryota</taxon>
        <taxon>Metazoa</taxon>
        <taxon>Spiralia</taxon>
        <taxon>Gnathifera</taxon>
        <taxon>Rotifera</taxon>
        <taxon>Eurotatoria</taxon>
        <taxon>Bdelloidea</taxon>
        <taxon>Philodinida</taxon>
        <taxon>Philodinidae</taxon>
        <taxon>Rotaria</taxon>
    </lineage>
</organism>
<accession>A0A815TQJ3</accession>
<proteinExistence type="predicted"/>
<dbReference type="Proteomes" id="UP000663870">
    <property type="component" value="Unassembled WGS sequence"/>
</dbReference>
<evidence type="ECO:0000313" key="2">
    <source>
        <dbReference type="EMBL" id="CAF1657610.1"/>
    </source>
</evidence>
<dbReference type="EMBL" id="CAJNOL010011915">
    <property type="protein sequence ID" value="CAF1657610.1"/>
    <property type="molecule type" value="Genomic_DNA"/>
</dbReference>